<sequence>MKKIAVLLLLVLALAGCGKKTATFVVHNHSDWRVVVSITNVKEFGKKVDKSLYTILKRNDPYSSSAHSNRVVFEVYEGSVCELISVNGAKIKTQTSNILVLENSPPMNVFVVNETGRNILLKNDACIRNNLEDYFYCGDRETRDPVTNKIITLPRYYYVPLFTTQSITTQNTITNPVPIQFYAWQLSQITDMSDQKTSEAINQLATETVKITDNWKPLKTYWKKTGDKLYLFLTN</sequence>
<feature type="signal peptide" evidence="1">
    <location>
        <begin position="1"/>
        <end position="22"/>
    </location>
</feature>
<dbReference type="RefSeq" id="WP_162664438.1">
    <property type="nucleotide sequence ID" value="NZ_CP048020.1"/>
</dbReference>
<evidence type="ECO:0000313" key="3">
    <source>
        <dbReference type="Proteomes" id="UP000464374"/>
    </source>
</evidence>
<evidence type="ECO:0000256" key="1">
    <source>
        <dbReference type="SAM" id="SignalP"/>
    </source>
</evidence>
<feature type="chain" id="PRO_5026967300" description="Lipoprotein" evidence="1">
    <location>
        <begin position="23"/>
        <end position="235"/>
    </location>
</feature>
<name>A0A6P1Y2Q6_9SPIR</name>
<dbReference type="PROSITE" id="PS51257">
    <property type="entry name" value="PROKAR_LIPOPROTEIN"/>
    <property type="match status" value="1"/>
</dbReference>
<dbReference type="EMBL" id="CP048020">
    <property type="protein sequence ID" value="QHX44156.1"/>
    <property type="molecule type" value="Genomic_DNA"/>
</dbReference>
<evidence type="ECO:0008006" key="4">
    <source>
        <dbReference type="Google" id="ProtNLM"/>
    </source>
</evidence>
<reference evidence="2 3" key="1">
    <citation type="submission" date="2020-01" db="EMBL/GenBank/DDBJ databases">
        <title>Complete genome sequence of a human oral phylogroup 1 Treponema sp. strain ATCC 700766, originally isolated from periodontitis dental plaque.</title>
        <authorList>
            <person name="Chan Y."/>
            <person name="Huo Y.-B."/>
            <person name="Yu X.-L."/>
            <person name="Zeng H."/>
            <person name="Leung W.-K."/>
            <person name="Watt R.M."/>
        </authorList>
    </citation>
    <scope>NUCLEOTIDE SEQUENCE [LARGE SCALE GENOMIC DNA]</scope>
    <source>
        <strain evidence="2 3">OMZ 804</strain>
    </source>
</reference>
<dbReference type="KEGG" id="trz:GWP43_12650"/>
<organism evidence="2 3">
    <name type="scientific">Treponema vincentii</name>
    <dbReference type="NCBI Taxonomy" id="69710"/>
    <lineage>
        <taxon>Bacteria</taxon>
        <taxon>Pseudomonadati</taxon>
        <taxon>Spirochaetota</taxon>
        <taxon>Spirochaetia</taxon>
        <taxon>Spirochaetales</taxon>
        <taxon>Treponemataceae</taxon>
        <taxon>Treponema</taxon>
    </lineage>
</organism>
<keyword evidence="1" id="KW-0732">Signal</keyword>
<protein>
    <recommendedName>
        <fullName evidence="4">Lipoprotein</fullName>
    </recommendedName>
</protein>
<accession>A0A6P1Y2Q6</accession>
<gene>
    <name evidence="2" type="ORF">GWP43_12650</name>
</gene>
<evidence type="ECO:0000313" key="2">
    <source>
        <dbReference type="EMBL" id="QHX44156.1"/>
    </source>
</evidence>
<dbReference type="AlphaFoldDB" id="A0A6P1Y2Q6"/>
<proteinExistence type="predicted"/>
<dbReference type="Proteomes" id="UP000464374">
    <property type="component" value="Chromosome"/>
</dbReference>